<dbReference type="Proteomes" id="UP000551616">
    <property type="component" value="Unassembled WGS sequence"/>
</dbReference>
<dbReference type="EMBL" id="JABRWO010000011">
    <property type="protein sequence ID" value="MBA2116693.1"/>
    <property type="molecule type" value="Genomic_DNA"/>
</dbReference>
<reference evidence="1 2" key="1">
    <citation type="submission" date="2020-05" db="EMBL/GenBank/DDBJ databases">
        <title>Bremerella alba sp. nov., a novel planctomycete isolated from the surface of the macroalga Fucus spiralis.</title>
        <authorList>
            <person name="Godinho O."/>
            <person name="Botelho R."/>
            <person name="Albuquerque L."/>
            <person name="Wiegand S."/>
            <person name="Da Costa M.S."/>
            <person name="Lobo-Da-Cunha A."/>
            <person name="Jogler C."/>
            <person name="Lage O.M."/>
        </authorList>
    </citation>
    <scope>NUCLEOTIDE SEQUENCE [LARGE SCALE GENOMIC DNA]</scope>
    <source>
        <strain evidence="1 2">FF15</strain>
    </source>
</reference>
<evidence type="ECO:0000313" key="1">
    <source>
        <dbReference type="EMBL" id="MBA2116693.1"/>
    </source>
</evidence>
<sequence>MNVFDSSTWNTLDDHPVFQALNDPDWRENYQEVGDSPDLALRVVRNATERIRTLFPLVTTELVVLDSLDWFVEIESQEIDGQIGHCDDQTVYLRLHMNDKDPLYEDKVPLELVTSRIMEHFDLK</sequence>
<organism evidence="1 2">
    <name type="scientific">Bremerella alba</name>
    <dbReference type="NCBI Taxonomy" id="980252"/>
    <lineage>
        <taxon>Bacteria</taxon>
        <taxon>Pseudomonadati</taxon>
        <taxon>Planctomycetota</taxon>
        <taxon>Planctomycetia</taxon>
        <taxon>Pirellulales</taxon>
        <taxon>Pirellulaceae</taxon>
        <taxon>Bremerella</taxon>
    </lineage>
</organism>
<evidence type="ECO:0000313" key="2">
    <source>
        <dbReference type="Proteomes" id="UP000551616"/>
    </source>
</evidence>
<name>A0A7V9A8V6_9BACT</name>
<proteinExistence type="predicted"/>
<protein>
    <submittedName>
        <fullName evidence="1">Uncharacterized protein</fullName>
    </submittedName>
</protein>
<keyword evidence="2" id="KW-1185">Reference proteome</keyword>
<comment type="caution">
    <text evidence="1">The sequence shown here is derived from an EMBL/GenBank/DDBJ whole genome shotgun (WGS) entry which is preliminary data.</text>
</comment>
<gene>
    <name evidence="1" type="ORF">HOV93_38850</name>
</gene>
<accession>A0A7V9A8V6</accession>
<dbReference type="AlphaFoldDB" id="A0A7V9A8V6"/>
<dbReference type="RefSeq" id="WP_207398093.1">
    <property type="nucleotide sequence ID" value="NZ_JABRWO010000011.1"/>
</dbReference>